<gene>
    <name evidence="1" type="ORF">VroAM7_44880</name>
</gene>
<proteinExistence type="predicted"/>
<dbReference type="EMBL" id="AP019799">
    <property type="protein sequence ID" value="BBL91835.1"/>
    <property type="molecule type" value="Genomic_DNA"/>
</dbReference>
<evidence type="ECO:0000313" key="2">
    <source>
        <dbReference type="Proteomes" id="UP000315115"/>
    </source>
</evidence>
<accession>A0A510IDG0</accession>
<sequence length="297" mass="32818">MWSKTSLSWPTVAEAIQARGESVNSPLTQSLSHASQRLEALSSDADYRRHSLSEDAEALLVLRQEMDELITNGKIISVTPYQFEVGERLKSGCYLSPENASQVLADKLRDLSDIYCPRGTIHVIAIMVTSHEIGDFAQQLTNLCRVFNLSDWTQCARQAKAMTTNERDKLHQPSMIMQPRFKPTGLLKANPLDSYLVQQSKQVATLESLASDKTHLIDKLGKLSSKRALELQNITVAINALKSLGGSVYSVKFTGSADSVAASLLQIEAPNKHPYTLASLLISQTPMPFFEELLCSH</sequence>
<dbReference type="AlphaFoldDB" id="A0A510IDG0"/>
<reference evidence="2" key="1">
    <citation type="submission" date="2019-07" db="EMBL/GenBank/DDBJ databases">
        <title>Complete Genome Sequences of Vibrion rotiferianus strain AM7.</title>
        <authorList>
            <person name="Miyazaki K."/>
            <person name="Wiseschart A."/>
            <person name="Pootanakit K."/>
            <person name="Ishimori K."/>
            <person name="Kitahara K."/>
        </authorList>
    </citation>
    <scope>NUCLEOTIDE SEQUENCE [LARGE SCALE GENOMIC DNA]</scope>
    <source>
        <strain evidence="2">AM7</strain>
    </source>
</reference>
<dbReference type="Proteomes" id="UP000315115">
    <property type="component" value="Chromosome 2"/>
</dbReference>
<protein>
    <submittedName>
        <fullName evidence="1">Uncharacterized protein</fullName>
    </submittedName>
</protein>
<organism evidence="1 2">
    <name type="scientific">Vibrio rotiferianus</name>
    <dbReference type="NCBI Taxonomy" id="190895"/>
    <lineage>
        <taxon>Bacteria</taxon>
        <taxon>Pseudomonadati</taxon>
        <taxon>Pseudomonadota</taxon>
        <taxon>Gammaproteobacteria</taxon>
        <taxon>Vibrionales</taxon>
        <taxon>Vibrionaceae</taxon>
        <taxon>Vibrio</taxon>
    </lineage>
</organism>
<evidence type="ECO:0000313" key="1">
    <source>
        <dbReference type="EMBL" id="BBL91835.1"/>
    </source>
</evidence>
<name>A0A510IDG0_9VIBR</name>